<protein>
    <submittedName>
        <fullName evidence="3">Uncharacterized protein</fullName>
    </submittedName>
</protein>
<keyword evidence="2" id="KW-0472">Membrane</keyword>
<evidence type="ECO:0000256" key="1">
    <source>
        <dbReference type="SAM" id="MobiDB-lite"/>
    </source>
</evidence>
<name>A0A139AES2_GONPJ</name>
<feature type="transmembrane region" description="Helical" evidence="2">
    <location>
        <begin position="23"/>
        <end position="45"/>
    </location>
</feature>
<dbReference type="EMBL" id="KQ965763">
    <property type="protein sequence ID" value="KXS15301.1"/>
    <property type="molecule type" value="Genomic_DNA"/>
</dbReference>
<gene>
    <name evidence="3" type="ORF">M427DRAFT_145636</name>
</gene>
<feature type="transmembrane region" description="Helical" evidence="2">
    <location>
        <begin position="268"/>
        <end position="289"/>
    </location>
</feature>
<sequence>MSNITTTDPDIEPRFLPIATFSVPAAALASALYFATVPFLIYAVVRIKPGPRGVDTRSPYVNLALDFGIGRAVAFILRAVLINNFSFGLLLGYALPFGSALPGPCIQITVLTRVWALKAVALGVDLVPGRTIKQKAGIVNLVFLASLLILLGGGVPMIIMASIWVVHNKPGEPQHDLGVRLRLACDSLLVLAMVCTILIGFGFLKKLRQFDMSKLRQLSPVKKKVEENGKGESESTAGDSPESLMEALPIKIDAIEAISKLRDGLTRLIIPCATLLLARLVAGLCYLPTDSFVGTYSNEATWYPFVVGFEILTIITLVQTRSYAYINVPWPSLEDDVEEEVKNEMEESSTETRVTATGEER</sequence>
<evidence type="ECO:0000313" key="4">
    <source>
        <dbReference type="Proteomes" id="UP000070544"/>
    </source>
</evidence>
<organism evidence="3 4">
    <name type="scientific">Gonapodya prolifera (strain JEL478)</name>
    <name type="common">Monoblepharis prolifera</name>
    <dbReference type="NCBI Taxonomy" id="1344416"/>
    <lineage>
        <taxon>Eukaryota</taxon>
        <taxon>Fungi</taxon>
        <taxon>Fungi incertae sedis</taxon>
        <taxon>Chytridiomycota</taxon>
        <taxon>Chytridiomycota incertae sedis</taxon>
        <taxon>Monoblepharidomycetes</taxon>
        <taxon>Monoblepharidales</taxon>
        <taxon>Gonapodyaceae</taxon>
        <taxon>Gonapodya</taxon>
    </lineage>
</organism>
<keyword evidence="2" id="KW-0812">Transmembrane</keyword>
<dbReference type="Proteomes" id="UP000070544">
    <property type="component" value="Unassembled WGS sequence"/>
</dbReference>
<proteinExistence type="predicted"/>
<feature type="transmembrane region" description="Helical" evidence="2">
    <location>
        <begin position="139"/>
        <end position="167"/>
    </location>
</feature>
<feature type="transmembrane region" description="Helical" evidence="2">
    <location>
        <begin position="187"/>
        <end position="204"/>
    </location>
</feature>
<feature type="transmembrane region" description="Helical" evidence="2">
    <location>
        <begin position="301"/>
        <end position="318"/>
    </location>
</feature>
<evidence type="ECO:0000256" key="2">
    <source>
        <dbReference type="SAM" id="Phobius"/>
    </source>
</evidence>
<reference evidence="3 4" key="1">
    <citation type="journal article" date="2015" name="Genome Biol. Evol.">
        <title>Phylogenomic analyses indicate that early fungi evolved digesting cell walls of algal ancestors of land plants.</title>
        <authorList>
            <person name="Chang Y."/>
            <person name="Wang S."/>
            <person name="Sekimoto S."/>
            <person name="Aerts A.L."/>
            <person name="Choi C."/>
            <person name="Clum A."/>
            <person name="LaButti K.M."/>
            <person name="Lindquist E.A."/>
            <person name="Yee Ngan C."/>
            <person name="Ohm R.A."/>
            <person name="Salamov A.A."/>
            <person name="Grigoriev I.V."/>
            <person name="Spatafora J.W."/>
            <person name="Berbee M.L."/>
        </authorList>
    </citation>
    <scope>NUCLEOTIDE SEQUENCE [LARGE SCALE GENOMIC DNA]</scope>
    <source>
        <strain evidence="3 4">JEL478</strain>
    </source>
</reference>
<keyword evidence="4" id="KW-1185">Reference proteome</keyword>
<keyword evidence="2" id="KW-1133">Transmembrane helix</keyword>
<feature type="transmembrane region" description="Helical" evidence="2">
    <location>
        <begin position="106"/>
        <end position="127"/>
    </location>
</feature>
<dbReference type="AlphaFoldDB" id="A0A139AES2"/>
<accession>A0A139AES2</accession>
<feature type="region of interest" description="Disordered" evidence="1">
    <location>
        <begin position="340"/>
        <end position="361"/>
    </location>
</feature>
<evidence type="ECO:0000313" key="3">
    <source>
        <dbReference type="EMBL" id="KXS15301.1"/>
    </source>
</evidence>